<reference evidence="5" key="1">
    <citation type="journal article" date="2019" name="Int. J. Syst. Evol. Microbiol.">
        <title>The Global Catalogue of Microorganisms (GCM) 10K type strain sequencing project: providing services to taxonomists for standard genome sequencing and annotation.</title>
        <authorList>
            <consortium name="The Broad Institute Genomics Platform"/>
            <consortium name="The Broad Institute Genome Sequencing Center for Infectious Disease"/>
            <person name="Wu L."/>
            <person name="Ma J."/>
        </authorList>
    </citation>
    <scope>NUCLEOTIDE SEQUENCE [LARGE SCALE GENOMIC DNA]</scope>
    <source>
        <strain evidence="5">CG52</strain>
    </source>
</reference>
<protein>
    <submittedName>
        <fullName evidence="4">HAD family hydrolase</fullName>
        <ecNumber evidence="4">3.1.3.-</ecNumber>
    </submittedName>
</protein>
<evidence type="ECO:0000313" key="5">
    <source>
        <dbReference type="Proteomes" id="UP001597322"/>
    </source>
</evidence>
<dbReference type="RefSeq" id="WP_377404960.1">
    <property type="nucleotide sequence ID" value="NZ_JBHUEQ010000039.1"/>
</dbReference>
<dbReference type="EMBL" id="JBHUEQ010000039">
    <property type="protein sequence ID" value="MFD1747525.1"/>
    <property type="molecule type" value="Genomic_DNA"/>
</dbReference>
<dbReference type="InterPro" id="IPR051400">
    <property type="entry name" value="HAD-like_hydrolase"/>
</dbReference>
<organism evidence="4 5">
    <name type="scientific">Rhizobium helianthi</name>
    <dbReference type="NCBI Taxonomy" id="1132695"/>
    <lineage>
        <taxon>Bacteria</taxon>
        <taxon>Pseudomonadati</taxon>
        <taxon>Pseudomonadota</taxon>
        <taxon>Alphaproteobacteria</taxon>
        <taxon>Hyphomicrobiales</taxon>
        <taxon>Rhizobiaceae</taxon>
        <taxon>Rhizobium/Agrobacterium group</taxon>
        <taxon>Rhizobium</taxon>
    </lineage>
</organism>
<evidence type="ECO:0000256" key="2">
    <source>
        <dbReference type="ARBA" id="ARBA00022801"/>
    </source>
</evidence>
<accession>A0ABW4MAI9</accession>
<dbReference type="Proteomes" id="UP001597322">
    <property type="component" value="Unassembled WGS sequence"/>
</dbReference>
<name>A0ABW4MAI9_9HYPH</name>
<keyword evidence="5" id="KW-1185">Reference proteome</keyword>
<dbReference type="InterPro" id="IPR006439">
    <property type="entry name" value="HAD-SF_hydro_IA"/>
</dbReference>
<dbReference type="Pfam" id="PF00702">
    <property type="entry name" value="Hydrolase"/>
    <property type="match status" value="1"/>
</dbReference>
<keyword evidence="3" id="KW-0460">Magnesium</keyword>
<dbReference type="EC" id="3.1.3.-" evidence="4"/>
<proteinExistence type="predicted"/>
<comment type="caution">
    <text evidence="4">The sequence shown here is derived from an EMBL/GenBank/DDBJ whole genome shotgun (WGS) entry which is preliminary data.</text>
</comment>
<dbReference type="GO" id="GO:0016787">
    <property type="term" value="F:hydrolase activity"/>
    <property type="evidence" value="ECO:0007669"/>
    <property type="project" value="UniProtKB-KW"/>
</dbReference>
<dbReference type="PANTHER" id="PTHR46470">
    <property type="entry name" value="N-ACYLNEURAMINATE-9-PHOSPHATASE"/>
    <property type="match status" value="1"/>
</dbReference>
<gene>
    <name evidence="4" type="ORF">ACFSE1_18805</name>
</gene>
<evidence type="ECO:0000256" key="1">
    <source>
        <dbReference type="ARBA" id="ARBA00001946"/>
    </source>
</evidence>
<comment type="cofactor">
    <cofactor evidence="1">
        <name>Mg(2+)</name>
        <dbReference type="ChEBI" id="CHEBI:18420"/>
    </cofactor>
</comment>
<sequence>MNGHIAPPGELASLGNAPQDEAAALAERHRPLLMLDSAEPFLPLAAGYTIYREEAPSLSSKFMIRPMAGCVIEYAIWYDWDIQHLYDLEHVWVHLDGGGQVVKVEASRHGSRRLMRRPDGSLPVEQGRPVLYVEPGKHAHWADGEEMRAKAGALIDAMCGAFAGDQGIHQSNRFSDAGLISVTALENRLARLQLKRWSFSPCWDVTRNSDAAGGYALVPWALLEAWIPARVQGLVATLPETVPHLKAVFLDCGDTLADEATEIKLPDSEVVTQADLIPGAAETVLALKQAGYRLALVADGPRQTFENILGQHGLWTAFDAHVISGDVGELKPSAKMFQAACAALGLSQEAVSSIAMVGNNLERDILGANRFGLISIFLSWSKRRTHKARLRREKPLLTISNIWMLPALLEQIELSLPMQAGRTQV</sequence>
<dbReference type="NCBIfam" id="TIGR01549">
    <property type="entry name" value="HAD-SF-IA-v1"/>
    <property type="match status" value="1"/>
</dbReference>
<keyword evidence="2 4" id="KW-0378">Hydrolase</keyword>
<dbReference type="InterPro" id="IPR023214">
    <property type="entry name" value="HAD_sf"/>
</dbReference>
<dbReference type="Gene3D" id="3.40.50.1000">
    <property type="entry name" value="HAD superfamily/HAD-like"/>
    <property type="match status" value="1"/>
</dbReference>
<evidence type="ECO:0000313" key="4">
    <source>
        <dbReference type="EMBL" id="MFD1747525.1"/>
    </source>
</evidence>
<dbReference type="InterPro" id="IPR036412">
    <property type="entry name" value="HAD-like_sf"/>
</dbReference>
<evidence type="ECO:0000256" key="3">
    <source>
        <dbReference type="ARBA" id="ARBA00022842"/>
    </source>
</evidence>
<dbReference type="SUPFAM" id="SSF56784">
    <property type="entry name" value="HAD-like"/>
    <property type="match status" value="1"/>
</dbReference>